<evidence type="ECO:0000313" key="4">
    <source>
        <dbReference type="EMBL" id="URE11565.1"/>
    </source>
</evidence>
<dbReference type="GO" id="GO:0005524">
    <property type="term" value="F:ATP binding"/>
    <property type="evidence" value="ECO:0007669"/>
    <property type="project" value="UniProtKB-KW"/>
</dbReference>
<dbReference type="GO" id="GO:0140662">
    <property type="term" value="F:ATP-dependent protein folding chaperone"/>
    <property type="evidence" value="ECO:0007669"/>
    <property type="project" value="InterPro"/>
</dbReference>
<dbReference type="EMBL" id="CP097508">
    <property type="protein sequence ID" value="URE11565.1"/>
    <property type="molecule type" value="Genomic_DNA"/>
</dbReference>
<dbReference type="PANTHER" id="PTHR11353">
    <property type="entry name" value="CHAPERONIN"/>
    <property type="match status" value="1"/>
</dbReference>
<dbReference type="OrthoDB" id="10248520at2759"/>
<name>A0A9E7GBW9_9LILI</name>
<accession>A0A9E7GBW9</accession>
<dbReference type="Proteomes" id="UP001055439">
    <property type="component" value="Chromosome 6"/>
</dbReference>
<evidence type="ECO:0000256" key="3">
    <source>
        <dbReference type="ARBA" id="ARBA00023186"/>
    </source>
</evidence>
<reference evidence="4" key="1">
    <citation type="submission" date="2022-05" db="EMBL/GenBank/DDBJ databases">
        <title>The Musa troglodytarum L. genome provides insights into the mechanism of non-climacteric behaviour and enrichment of carotenoids.</title>
        <authorList>
            <person name="Wang J."/>
        </authorList>
    </citation>
    <scope>NUCLEOTIDE SEQUENCE</scope>
    <source>
        <tissue evidence="4">Leaf</tissue>
    </source>
</reference>
<gene>
    <name evidence="4" type="ORF">MUK42_25042</name>
</gene>
<dbReference type="Gene3D" id="1.10.560.10">
    <property type="entry name" value="GroEL-like equatorial domain"/>
    <property type="match status" value="1"/>
</dbReference>
<dbReference type="SUPFAM" id="SSF48592">
    <property type="entry name" value="GroEL equatorial domain-like"/>
    <property type="match status" value="1"/>
</dbReference>
<dbReference type="InterPro" id="IPR002423">
    <property type="entry name" value="Cpn60/GroEL/TCP-1"/>
</dbReference>
<keyword evidence="2" id="KW-0067">ATP-binding</keyword>
<keyword evidence="5" id="KW-1185">Reference proteome</keyword>
<dbReference type="AlphaFoldDB" id="A0A9E7GBW9"/>
<keyword evidence="1" id="KW-0547">Nucleotide-binding</keyword>
<sequence>MDSYCIKEFAEAVEVIPYTLSKNAGLNLITIVTELRNRHAQGEINAGINVRKGQITTILEENVVQRLLVSTSAMMLATECVRMILKIDDIITVR</sequence>
<organism evidence="4 5">
    <name type="scientific">Musa troglodytarum</name>
    <name type="common">fe'i banana</name>
    <dbReference type="NCBI Taxonomy" id="320322"/>
    <lineage>
        <taxon>Eukaryota</taxon>
        <taxon>Viridiplantae</taxon>
        <taxon>Streptophyta</taxon>
        <taxon>Embryophyta</taxon>
        <taxon>Tracheophyta</taxon>
        <taxon>Spermatophyta</taxon>
        <taxon>Magnoliopsida</taxon>
        <taxon>Liliopsida</taxon>
        <taxon>Zingiberales</taxon>
        <taxon>Musaceae</taxon>
        <taxon>Musa</taxon>
    </lineage>
</organism>
<evidence type="ECO:0000256" key="1">
    <source>
        <dbReference type="ARBA" id="ARBA00022741"/>
    </source>
</evidence>
<protein>
    <submittedName>
        <fullName evidence="4">T-complex protein 1 subunit delta</fullName>
    </submittedName>
</protein>
<evidence type="ECO:0000256" key="2">
    <source>
        <dbReference type="ARBA" id="ARBA00022840"/>
    </source>
</evidence>
<dbReference type="InterPro" id="IPR027413">
    <property type="entry name" value="GROEL-like_equatorial_sf"/>
</dbReference>
<keyword evidence="3" id="KW-0143">Chaperone</keyword>
<dbReference type="InterPro" id="IPR017998">
    <property type="entry name" value="Chaperone_TCP-1"/>
</dbReference>
<evidence type="ECO:0000313" key="5">
    <source>
        <dbReference type="Proteomes" id="UP001055439"/>
    </source>
</evidence>
<proteinExistence type="predicted"/>
<dbReference type="Pfam" id="PF00118">
    <property type="entry name" value="Cpn60_TCP1"/>
    <property type="match status" value="1"/>
</dbReference>